<dbReference type="SUPFAM" id="SSF55797">
    <property type="entry name" value="PR-1-like"/>
    <property type="match status" value="1"/>
</dbReference>
<feature type="signal peptide" evidence="1">
    <location>
        <begin position="1"/>
        <end position="23"/>
    </location>
</feature>
<name>A0A976FL94_BRELC</name>
<feature type="domain" description="SCP" evidence="2">
    <location>
        <begin position="53"/>
        <end position="171"/>
    </location>
</feature>
<gene>
    <name evidence="3" type="ORF">CCR75_000466</name>
</gene>
<reference evidence="3 4" key="1">
    <citation type="journal article" date="2021" name="Genome Biol.">
        <title>AFLAP: assembly-free linkage analysis pipeline using k-mers from genome sequencing data.</title>
        <authorList>
            <person name="Fletcher K."/>
            <person name="Zhang L."/>
            <person name="Gil J."/>
            <person name="Han R."/>
            <person name="Cavanaugh K."/>
            <person name="Michelmore R."/>
        </authorList>
    </citation>
    <scope>NUCLEOTIDE SEQUENCE [LARGE SCALE GENOMIC DNA]</scope>
    <source>
        <strain evidence="3 4">SF5</strain>
    </source>
</reference>
<dbReference type="AlphaFoldDB" id="A0A976FL94"/>
<keyword evidence="4" id="KW-1185">Reference proteome</keyword>
<accession>A0A976FL94</accession>
<dbReference type="PANTHER" id="PTHR31157">
    <property type="entry name" value="SCP DOMAIN-CONTAINING PROTEIN"/>
    <property type="match status" value="1"/>
</dbReference>
<feature type="chain" id="PRO_5037432692" description="SCP domain-containing protein" evidence="1">
    <location>
        <begin position="24"/>
        <end position="181"/>
    </location>
</feature>
<comment type="caution">
    <text evidence="3">The sequence shown here is derived from an EMBL/GenBank/DDBJ whole genome shotgun (WGS) entry which is preliminary data.</text>
</comment>
<dbReference type="PANTHER" id="PTHR31157:SF1">
    <property type="entry name" value="SCP DOMAIN-CONTAINING PROTEIN"/>
    <property type="match status" value="1"/>
</dbReference>
<dbReference type="InterPro" id="IPR035940">
    <property type="entry name" value="CAP_sf"/>
</dbReference>
<sequence length="181" mass="19678">MHQKATFLLNGLVLALLCNTVVSRSSNCTGTPLNQTSGGRNLQLDTEFGVLLLAAVNKERVSRGLSPLCMNMKLQSAAQKHSKDMASNNFMSHTGSNGSSMSKRVSAAGFKWTAVAENVAAGQIDVMAVMKAWMNSAGHRKNILSRKFNMLGCGYAYKARTNLKHFWTQNFGSGQLERCSL</sequence>
<dbReference type="Gene3D" id="3.40.33.10">
    <property type="entry name" value="CAP"/>
    <property type="match status" value="1"/>
</dbReference>
<organism evidence="3 4">
    <name type="scientific">Bremia lactucae</name>
    <name type="common">Lettuce downy mildew</name>
    <dbReference type="NCBI Taxonomy" id="4779"/>
    <lineage>
        <taxon>Eukaryota</taxon>
        <taxon>Sar</taxon>
        <taxon>Stramenopiles</taxon>
        <taxon>Oomycota</taxon>
        <taxon>Peronosporomycetes</taxon>
        <taxon>Peronosporales</taxon>
        <taxon>Peronosporaceae</taxon>
        <taxon>Bremia</taxon>
    </lineage>
</organism>
<dbReference type="OrthoDB" id="568194at2759"/>
<dbReference type="Pfam" id="PF00188">
    <property type="entry name" value="CAP"/>
    <property type="match status" value="1"/>
</dbReference>
<dbReference type="EMBL" id="SHOA02000016">
    <property type="protein sequence ID" value="TDH68614.1"/>
    <property type="molecule type" value="Genomic_DNA"/>
</dbReference>
<protein>
    <recommendedName>
        <fullName evidence="2">SCP domain-containing protein</fullName>
    </recommendedName>
</protein>
<dbReference type="InterPro" id="IPR014044">
    <property type="entry name" value="CAP_dom"/>
</dbReference>
<evidence type="ECO:0000259" key="2">
    <source>
        <dbReference type="Pfam" id="PF00188"/>
    </source>
</evidence>
<evidence type="ECO:0000256" key="1">
    <source>
        <dbReference type="SAM" id="SignalP"/>
    </source>
</evidence>
<dbReference type="GeneID" id="94344244"/>
<dbReference type="Proteomes" id="UP000294530">
    <property type="component" value="Unassembled WGS sequence"/>
</dbReference>
<evidence type="ECO:0000313" key="3">
    <source>
        <dbReference type="EMBL" id="TDH68614.1"/>
    </source>
</evidence>
<proteinExistence type="predicted"/>
<evidence type="ECO:0000313" key="4">
    <source>
        <dbReference type="Proteomes" id="UP000294530"/>
    </source>
</evidence>
<dbReference type="CDD" id="cd05379">
    <property type="entry name" value="CAP_bacterial"/>
    <property type="match status" value="1"/>
</dbReference>
<dbReference type="RefSeq" id="XP_067818113.1">
    <property type="nucleotide sequence ID" value="XM_067958573.1"/>
</dbReference>
<dbReference type="KEGG" id="blac:94344244"/>
<keyword evidence="1" id="KW-0732">Signal</keyword>